<evidence type="ECO:0000256" key="1">
    <source>
        <dbReference type="SAM" id="MobiDB-lite"/>
    </source>
</evidence>
<dbReference type="EMBL" id="CAUYUJ010000960">
    <property type="protein sequence ID" value="CAK0793414.1"/>
    <property type="molecule type" value="Genomic_DNA"/>
</dbReference>
<name>A0ABN9PK66_9DINO</name>
<reference evidence="2" key="1">
    <citation type="submission" date="2023-10" db="EMBL/GenBank/DDBJ databases">
        <authorList>
            <person name="Chen Y."/>
            <person name="Shah S."/>
            <person name="Dougan E. K."/>
            <person name="Thang M."/>
            <person name="Chan C."/>
        </authorList>
    </citation>
    <scope>NUCLEOTIDE SEQUENCE [LARGE SCALE GENOMIC DNA]</scope>
</reference>
<protein>
    <submittedName>
        <fullName evidence="2">Uncharacterized protein</fullName>
    </submittedName>
</protein>
<evidence type="ECO:0000313" key="2">
    <source>
        <dbReference type="EMBL" id="CAK0793414.1"/>
    </source>
</evidence>
<comment type="caution">
    <text evidence="2">The sequence shown here is derived from an EMBL/GenBank/DDBJ whole genome shotgun (WGS) entry which is preliminary data.</text>
</comment>
<feature type="compositionally biased region" description="Low complexity" evidence="1">
    <location>
        <begin position="1"/>
        <end position="24"/>
    </location>
</feature>
<gene>
    <name evidence="2" type="ORF">PCOR1329_LOCUS3718</name>
</gene>
<keyword evidence="3" id="KW-1185">Reference proteome</keyword>
<organism evidence="2 3">
    <name type="scientific">Prorocentrum cordatum</name>
    <dbReference type="NCBI Taxonomy" id="2364126"/>
    <lineage>
        <taxon>Eukaryota</taxon>
        <taxon>Sar</taxon>
        <taxon>Alveolata</taxon>
        <taxon>Dinophyceae</taxon>
        <taxon>Prorocentrales</taxon>
        <taxon>Prorocentraceae</taxon>
        <taxon>Prorocentrum</taxon>
    </lineage>
</organism>
<feature type="non-terminal residue" evidence="2">
    <location>
        <position position="147"/>
    </location>
</feature>
<feature type="region of interest" description="Disordered" evidence="1">
    <location>
        <begin position="43"/>
        <end position="70"/>
    </location>
</feature>
<feature type="non-terminal residue" evidence="2">
    <location>
        <position position="1"/>
    </location>
</feature>
<feature type="region of interest" description="Disordered" evidence="1">
    <location>
        <begin position="1"/>
        <end position="30"/>
    </location>
</feature>
<evidence type="ECO:0000313" key="3">
    <source>
        <dbReference type="Proteomes" id="UP001189429"/>
    </source>
</evidence>
<dbReference type="Proteomes" id="UP001189429">
    <property type="component" value="Unassembled WGS sequence"/>
</dbReference>
<accession>A0ABN9PK66</accession>
<feature type="compositionally biased region" description="Low complexity" evidence="1">
    <location>
        <begin position="47"/>
        <end position="63"/>
    </location>
</feature>
<proteinExistence type="predicted"/>
<sequence>STHTPAASRATSGPRSPSASSGAPCRTQARGCQRIQWPTRGAACAISRTRPMSSRSTRPRSSSLGPAAGARWPRWRHWPALGCSSRAWCCSTPCWTCASRRRGGSGRRWCGWATGCCGCGIAPVIWTLSPRCGASGGCPIGAGGSDG</sequence>